<evidence type="ECO:0000256" key="5">
    <source>
        <dbReference type="ARBA" id="ARBA00022927"/>
    </source>
</evidence>
<dbReference type="InterPro" id="IPR005807">
    <property type="entry name" value="SecE_bac"/>
</dbReference>
<dbReference type="NCBIfam" id="TIGR00964">
    <property type="entry name" value="secE_bact"/>
    <property type="match status" value="1"/>
</dbReference>
<evidence type="ECO:0000256" key="3">
    <source>
        <dbReference type="ARBA" id="ARBA00022475"/>
    </source>
</evidence>
<sequence length="65" mass="7428">MAKTNPVEFFQQVRAEARKVTWPTRRETLITTAMVFVMVVLASLFFLVADQILSFVVAQILQIGR</sequence>
<dbReference type="Gene3D" id="1.20.5.1030">
    <property type="entry name" value="Preprotein translocase secy subunit"/>
    <property type="match status" value="1"/>
</dbReference>
<dbReference type="Pfam" id="PF00584">
    <property type="entry name" value="SecE"/>
    <property type="match status" value="1"/>
</dbReference>
<dbReference type="GO" id="GO:0009306">
    <property type="term" value="P:protein secretion"/>
    <property type="evidence" value="ECO:0007669"/>
    <property type="project" value="UniProtKB-UniRule"/>
</dbReference>
<keyword evidence="7 9" id="KW-0811">Translocation</keyword>
<dbReference type="STRING" id="177413.SAMN05660859_0347"/>
<evidence type="ECO:0000256" key="9">
    <source>
        <dbReference type="HAMAP-Rule" id="MF_00422"/>
    </source>
</evidence>
<keyword evidence="5 9" id="KW-0653">Protein transport</keyword>
<gene>
    <name evidence="9" type="primary">secE</name>
    <name evidence="10" type="ORF">SAMN05660859_0347</name>
</gene>
<dbReference type="Proteomes" id="UP000198889">
    <property type="component" value="Unassembled WGS sequence"/>
</dbReference>
<keyword evidence="2 9" id="KW-0813">Transport</keyword>
<evidence type="ECO:0000256" key="1">
    <source>
        <dbReference type="ARBA" id="ARBA00004370"/>
    </source>
</evidence>
<dbReference type="GO" id="GO:0005886">
    <property type="term" value="C:plasma membrane"/>
    <property type="evidence" value="ECO:0007669"/>
    <property type="project" value="UniProtKB-SubCell"/>
</dbReference>
<dbReference type="GO" id="GO:0043952">
    <property type="term" value="P:protein transport by the Sec complex"/>
    <property type="evidence" value="ECO:0007669"/>
    <property type="project" value="UniProtKB-UniRule"/>
</dbReference>
<dbReference type="GO" id="GO:0008320">
    <property type="term" value="F:protein transmembrane transporter activity"/>
    <property type="evidence" value="ECO:0007669"/>
    <property type="project" value="UniProtKB-UniRule"/>
</dbReference>
<comment type="function">
    <text evidence="9">Essential subunit of the Sec protein translocation channel SecYEG. Clamps together the 2 halves of SecY. May contact the channel plug during translocation.</text>
</comment>
<dbReference type="EMBL" id="FMTP01000015">
    <property type="protein sequence ID" value="SCW96865.1"/>
    <property type="molecule type" value="Genomic_DNA"/>
</dbReference>
<organism evidence="10 11">
    <name type="scientific">Ancylobacter rudongensis</name>
    <dbReference type="NCBI Taxonomy" id="177413"/>
    <lineage>
        <taxon>Bacteria</taxon>
        <taxon>Pseudomonadati</taxon>
        <taxon>Pseudomonadota</taxon>
        <taxon>Alphaproteobacteria</taxon>
        <taxon>Hyphomicrobiales</taxon>
        <taxon>Xanthobacteraceae</taxon>
        <taxon>Ancylobacter</taxon>
    </lineage>
</organism>
<keyword evidence="11" id="KW-1185">Reference proteome</keyword>
<comment type="similarity">
    <text evidence="9">Belongs to the SecE/SEC61-gamma family.</text>
</comment>
<evidence type="ECO:0000313" key="10">
    <source>
        <dbReference type="EMBL" id="SCW96865.1"/>
    </source>
</evidence>
<dbReference type="InterPro" id="IPR001901">
    <property type="entry name" value="Translocase_SecE/Sec61-g"/>
</dbReference>
<dbReference type="PANTHER" id="PTHR33910">
    <property type="entry name" value="PROTEIN TRANSLOCASE SUBUNIT SECE"/>
    <property type="match status" value="1"/>
</dbReference>
<name>A0A1G4UV24_9HYPH</name>
<keyword evidence="3 9" id="KW-1003">Cell membrane</keyword>
<dbReference type="PANTHER" id="PTHR33910:SF1">
    <property type="entry name" value="PROTEIN TRANSLOCASE SUBUNIT SECE"/>
    <property type="match status" value="1"/>
</dbReference>
<evidence type="ECO:0000256" key="7">
    <source>
        <dbReference type="ARBA" id="ARBA00023010"/>
    </source>
</evidence>
<keyword evidence="4 9" id="KW-0812">Transmembrane</keyword>
<dbReference type="AlphaFoldDB" id="A0A1G4UV24"/>
<protein>
    <recommendedName>
        <fullName evidence="9">Protein translocase subunit SecE</fullName>
    </recommendedName>
</protein>
<dbReference type="GO" id="GO:0006605">
    <property type="term" value="P:protein targeting"/>
    <property type="evidence" value="ECO:0007669"/>
    <property type="project" value="UniProtKB-UniRule"/>
</dbReference>
<keyword evidence="8 9" id="KW-0472">Membrane</keyword>
<dbReference type="HAMAP" id="MF_00422">
    <property type="entry name" value="SecE"/>
    <property type="match status" value="1"/>
</dbReference>
<dbReference type="RefSeq" id="WP_018390587.1">
    <property type="nucleotide sequence ID" value="NZ_FMTP01000015.1"/>
</dbReference>
<evidence type="ECO:0000256" key="8">
    <source>
        <dbReference type="ARBA" id="ARBA00023136"/>
    </source>
</evidence>
<accession>A0A1G4UV24</accession>
<proteinExistence type="inferred from homology"/>
<comment type="subunit">
    <text evidence="9">Component of the Sec protein translocase complex. Heterotrimer consisting of SecY, SecE and SecG subunits. The heterotrimers can form oligomers, although 1 heterotrimer is thought to be able to translocate proteins. Interacts with the ribosome. Interacts with SecDF, and other proteins may be involved. Interacts with SecA.</text>
</comment>
<evidence type="ECO:0000256" key="2">
    <source>
        <dbReference type="ARBA" id="ARBA00022448"/>
    </source>
</evidence>
<keyword evidence="6 9" id="KW-1133">Transmembrane helix</keyword>
<evidence type="ECO:0000313" key="11">
    <source>
        <dbReference type="Proteomes" id="UP000198889"/>
    </source>
</evidence>
<dbReference type="InterPro" id="IPR038379">
    <property type="entry name" value="SecE_sf"/>
</dbReference>
<evidence type="ECO:0000256" key="6">
    <source>
        <dbReference type="ARBA" id="ARBA00022989"/>
    </source>
</evidence>
<dbReference type="GO" id="GO:0065002">
    <property type="term" value="P:intracellular protein transmembrane transport"/>
    <property type="evidence" value="ECO:0007669"/>
    <property type="project" value="UniProtKB-UniRule"/>
</dbReference>
<feature type="transmembrane region" description="Helical" evidence="9">
    <location>
        <begin position="28"/>
        <end position="49"/>
    </location>
</feature>
<evidence type="ECO:0000256" key="4">
    <source>
        <dbReference type="ARBA" id="ARBA00022692"/>
    </source>
</evidence>
<comment type="subcellular location">
    <subcellularLocation>
        <location evidence="9">Cell membrane</location>
        <topology evidence="9">Single-pass membrane protein</topology>
    </subcellularLocation>
    <subcellularLocation>
        <location evidence="1">Membrane</location>
    </subcellularLocation>
</comment>
<reference evidence="11" key="1">
    <citation type="submission" date="2016-10" db="EMBL/GenBank/DDBJ databases">
        <authorList>
            <person name="Varghese N."/>
            <person name="Submissions S."/>
        </authorList>
    </citation>
    <scope>NUCLEOTIDE SEQUENCE [LARGE SCALE GENOMIC DNA]</scope>
    <source>
        <strain evidence="11">CGMCC 1.1761</strain>
    </source>
</reference>